<evidence type="ECO:0000313" key="2">
    <source>
        <dbReference type="EMBL" id="CAB4731505.1"/>
    </source>
</evidence>
<feature type="region of interest" description="Disordered" evidence="1">
    <location>
        <begin position="42"/>
        <end position="102"/>
    </location>
</feature>
<feature type="compositionally biased region" description="Acidic residues" evidence="1">
    <location>
        <begin position="68"/>
        <end position="77"/>
    </location>
</feature>
<protein>
    <submittedName>
        <fullName evidence="2">Unannotated protein</fullName>
    </submittedName>
</protein>
<accession>A0A6J6SA70</accession>
<evidence type="ECO:0000256" key="1">
    <source>
        <dbReference type="SAM" id="MobiDB-lite"/>
    </source>
</evidence>
<feature type="compositionally biased region" description="Low complexity" evidence="1">
    <location>
        <begin position="86"/>
        <end position="102"/>
    </location>
</feature>
<dbReference type="AlphaFoldDB" id="A0A6J6SA70"/>
<gene>
    <name evidence="2" type="ORF">UFOPK2761_00537</name>
</gene>
<dbReference type="EMBL" id="CAEZYQ010000003">
    <property type="protein sequence ID" value="CAB4731505.1"/>
    <property type="molecule type" value="Genomic_DNA"/>
</dbReference>
<reference evidence="2" key="1">
    <citation type="submission" date="2020-05" db="EMBL/GenBank/DDBJ databases">
        <authorList>
            <person name="Chiriac C."/>
            <person name="Salcher M."/>
            <person name="Ghai R."/>
            <person name="Kavagutti S V."/>
        </authorList>
    </citation>
    <scope>NUCLEOTIDE SEQUENCE</scope>
</reference>
<organism evidence="2">
    <name type="scientific">freshwater metagenome</name>
    <dbReference type="NCBI Taxonomy" id="449393"/>
    <lineage>
        <taxon>unclassified sequences</taxon>
        <taxon>metagenomes</taxon>
        <taxon>ecological metagenomes</taxon>
    </lineage>
</organism>
<feature type="compositionally biased region" description="Polar residues" evidence="1">
    <location>
        <begin position="52"/>
        <end position="67"/>
    </location>
</feature>
<proteinExistence type="predicted"/>
<name>A0A6J6SA70_9ZZZZ</name>
<sequence length="195" mass="19640">MAAPPAAPSAERSRRRTPALVVALLLLLLGGAIAVALLPGEDEKPAAAPDGASSTAPQDPRGSGTSDPSEEPPAEPSEEGREAEPSQEGATTAPAAEAGSGEAEALVSEYYGLLPDDTRTAWGYLGGEARSDAGGYGGYIGFWETVESVSVEGTSVEDGVVTVDLVYDGAESETRRLVVAEQGGGLVIADDLGAA</sequence>